<feature type="domain" description="HTH lysR-type" evidence="5">
    <location>
        <begin position="1"/>
        <end position="59"/>
    </location>
</feature>
<dbReference type="PANTHER" id="PTHR30126">
    <property type="entry name" value="HTH-TYPE TRANSCRIPTIONAL REGULATOR"/>
    <property type="match status" value="1"/>
</dbReference>
<name>A0ABT5QQ53_9GAMM</name>
<dbReference type="InterPro" id="IPR036388">
    <property type="entry name" value="WH-like_DNA-bd_sf"/>
</dbReference>
<dbReference type="PROSITE" id="PS50931">
    <property type="entry name" value="HTH_LYSR"/>
    <property type="match status" value="1"/>
</dbReference>
<accession>A0ABT5QQ53</accession>
<gene>
    <name evidence="6" type="ORF">LRP49_18250</name>
</gene>
<comment type="similarity">
    <text evidence="1">Belongs to the LysR transcriptional regulatory family.</text>
</comment>
<dbReference type="SUPFAM" id="SSF53850">
    <property type="entry name" value="Periplasmic binding protein-like II"/>
    <property type="match status" value="1"/>
</dbReference>
<evidence type="ECO:0000256" key="3">
    <source>
        <dbReference type="ARBA" id="ARBA00023125"/>
    </source>
</evidence>
<dbReference type="EMBL" id="JAJUBB010000015">
    <property type="protein sequence ID" value="MDD1783114.1"/>
    <property type="molecule type" value="Genomic_DNA"/>
</dbReference>
<dbReference type="Pfam" id="PF03466">
    <property type="entry name" value="LysR_substrate"/>
    <property type="match status" value="1"/>
</dbReference>
<dbReference type="InterPro" id="IPR000847">
    <property type="entry name" value="LysR_HTH_N"/>
</dbReference>
<dbReference type="Gene3D" id="3.40.190.290">
    <property type="match status" value="1"/>
</dbReference>
<dbReference type="SUPFAM" id="SSF46785">
    <property type="entry name" value="Winged helix' DNA-binding domain"/>
    <property type="match status" value="1"/>
</dbReference>
<evidence type="ECO:0000313" key="6">
    <source>
        <dbReference type="EMBL" id="MDD1783114.1"/>
    </source>
</evidence>
<organism evidence="6 7">
    <name type="scientific">Enterovibrio qingdaonensis</name>
    <dbReference type="NCBI Taxonomy" id="2899818"/>
    <lineage>
        <taxon>Bacteria</taxon>
        <taxon>Pseudomonadati</taxon>
        <taxon>Pseudomonadota</taxon>
        <taxon>Gammaproteobacteria</taxon>
        <taxon>Vibrionales</taxon>
        <taxon>Vibrionaceae</taxon>
        <taxon>Enterovibrio</taxon>
    </lineage>
</organism>
<dbReference type="InterPro" id="IPR036390">
    <property type="entry name" value="WH_DNA-bd_sf"/>
</dbReference>
<dbReference type="InterPro" id="IPR005119">
    <property type="entry name" value="LysR_subst-bd"/>
</dbReference>
<evidence type="ECO:0000256" key="2">
    <source>
        <dbReference type="ARBA" id="ARBA00023015"/>
    </source>
</evidence>
<dbReference type="PANTHER" id="PTHR30126:SF91">
    <property type="entry name" value="LYSR FAMILY TRANSCRIPTIONAL REGULATOR"/>
    <property type="match status" value="1"/>
</dbReference>
<dbReference type="Gene3D" id="1.10.10.10">
    <property type="entry name" value="Winged helix-like DNA-binding domain superfamily/Winged helix DNA-binding domain"/>
    <property type="match status" value="1"/>
</dbReference>
<keyword evidence="2" id="KW-0805">Transcription regulation</keyword>
<evidence type="ECO:0000256" key="4">
    <source>
        <dbReference type="ARBA" id="ARBA00023163"/>
    </source>
</evidence>
<reference evidence="6" key="1">
    <citation type="submission" date="2021-12" db="EMBL/GenBank/DDBJ databases">
        <title>Enterovibrio ZSDZ35 sp. nov. and Enterovibrio ZSDZ42 sp. nov., isolated from coastal seawater in Qingdao.</title>
        <authorList>
            <person name="Zhang P."/>
        </authorList>
    </citation>
    <scope>NUCLEOTIDE SEQUENCE</scope>
    <source>
        <strain evidence="6">ZSDZ35</strain>
    </source>
</reference>
<dbReference type="Pfam" id="PF00126">
    <property type="entry name" value="HTH_1"/>
    <property type="match status" value="1"/>
</dbReference>
<keyword evidence="7" id="KW-1185">Reference proteome</keyword>
<comment type="caution">
    <text evidence="6">The sequence shown here is derived from an EMBL/GenBank/DDBJ whole genome shotgun (WGS) entry which is preliminary data.</text>
</comment>
<evidence type="ECO:0000256" key="1">
    <source>
        <dbReference type="ARBA" id="ARBA00009437"/>
    </source>
</evidence>
<evidence type="ECO:0000313" key="7">
    <source>
        <dbReference type="Proteomes" id="UP001149821"/>
    </source>
</evidence>
<dbReference type="Proteomes" id="UP001149821">
    <property type="component" value="Unassembled WGS sequence"/>
</dbReference>
<keyword evidence="3" id="KW-0238">DNA-binding</keyword>
<proteinExistence type="inferred from homology"/>
<evidence type="ECO:0000259" key="5">
    <source>
        <dbReference type="PROSITE" id="PS50931"/>
    </source>
</evidence>
<keyword evidence="4" id="KW-0804">Transcription</keyword>
<protein>
    <submittedName>
        <fullName evidence="6">LysR family transcriptional regulator</fullName>
    </submittedName>
</protein>
<dbReference type="RefSeq" id="WP_274143760.1">
    <property type="nucleotide sequence ID" value="NZ_JAJUBB010000015.1"/>
</dbReference>
<dbReference type="CDD" id="cd05466">
    <property type="entry name" value="PBP2_LTTR_substrate"/>
    <property type="match status" value="1"/>
</dbReference>
<sequence length="296" mass="33291">MHTIEQLATFISVYEKGSYSAAAAALGKSRTTVREHVMAYEDTLGYSLFEIEGKKAVPTDKANQLYFHAKVVEKQSRELFDYSQALFDSDIHTLNIVHDVIVPIQVIAAVQRDVLAQYPHLTLNWLHRTRQQALAMLKSGEADIALMPNRGQLFPETEIDFRGVGSLKIKIYASKHSALSQKTHVTMKELQSETQYLTENFAAMDVSFAKVSPKIRIVSNTDLLCELLKQEGWTALPALSMASPCSAEFVELRVEEMGEYKAVGLNLFYRHGKDKSAMFSDMMRVISRTCQNALAF</sequence>